<dbReference type="PANTHER" id="PTHR43792">
    <property type="entry name" value="GNAT FAMILY, PUTATIVE (AFU_ORTHOLOGUE AFUA_3G00765)-RELATED-RELATED"/>
    <property type="match status" value="1"/>
</dbReference>
<dbReference type="SUPFAM" id="SSF55729">
    <property type="entry name" value="Acyl-CoA N-acyltransferases (Nat)"/>
    <property type="match status" value="1"/>
</dbReference>
<dbReference type="AlphaFoldDB" id="A0A4Z0Z2F5"/>
<dbReference type="Gene3D" id="3.40.630.30">
    <property type="match status" value="1"/>
</dbReference>
<dbReference type="EMBL" id="SKBN01000040">
    <property type="protein sequence ID" value="TGJ85720.1"/>
    <property type="molecule type" value="Genomic_DNA"/>
</dbReference>
<dbReference type="Pfam" id="PF13302">
    <property type="entry name" value="Acetyltransf_3"/>
    <property type="match status" value="1"/>
</dbReference>
<dbReference type="InterPro" id="IPR000182">
    <property type="entry name" value="GNAT_dom"/>
</dbReference>
<accession>A0A4Z0Z2F5</accession>
<evidence type="ECO:0000259" key="1">
    <source>
        <dbReference type="Pfam" id="PF13302"/>
    </source>
</evidence>
<proteinExistence type="predicted"/>
<dbReference type="Proteomes" id="UP000297716">
    <property type="component" value="Unassembled WGS sequence"/>
</dbReference>
<organism evidence="2 3">
    <name type="scientific">Xylaria hypoxylon</name>
    <dbReference type="NCBI Taxonomy" id="37992"/>
    <lineage>
        <taxon>Eukaryota</taxon>
        <taxon>Fungi</taxon>
        <taxon>Dikarya</taxon>
        <taxon>Ascomycota</taxon>
        <taxon>Pezizomycotina</taxon>
        <taxon>Sordariomycetes</taxon>
        <taxon>Xylariomycetidae</taxon>
        <taxon>Xylariales</taxon>
        <taxon>Xylariaceae</taxon>
        <taxon>Xylaria</taxon>
    </lineage>
</organism>
<evidence type="ECO:0000313" key="3">
    <source>
        <dbReference type="Proteomes" id="UP000297716"/>
    </source>
</evidence>
<dbReference type="GO" id="GO:0016747">
    <property type="term" value="F:acyltransferase activity, transferring groups other than amino-acyl groups"/>
    <property type="evidence" value="ECO:0007669"/>
    <property type="project" value="InterPro"/>
</dbReference>
<sequence length="256" mass="28510">MASPSLPAPPYAPRPAASKITVKTTSPIVPPNIDRVPIRTERLLLRPFVASDTEAVYEIRKQPEVMLWTLTGEIDKDIDQSRVCVERFLPPKDLATYHFVVVYLGDTGKSEDTNGVVIGIGGCHKIPGDFGWPELGYMFRKEYWGKGFATEFMRAFTKAWWALPRNEIQIEVDAVSVEKWCQGKGEKNDGDVIRVPEVIMAMIDAGNGGSRKVLEKAGFRVFDKWTEADSRTGFKGSTVKLDVFLLEEPAAKDGNS</sequence>
<evidence type="ECO:0000313" key="2">
    <source>
        <dbReference type="EMBL" id="TGJ85720.1"/>
    </source>
</evidence>
<comment type="caution">
    <text evidence="2">The sequence shown here is derived from an EMBL/GenBank/DDBJ whole genome shotgun (WGS) entry which is preliminary data.</text>
</comment>
<dbReference type="InterPro" id="IPR016181">
    <property type="entry name" value="Acyl_CoA_acyltransferase"/>
</dbReference>
<dbReference type="OrthoDB" id="4072826at2759"/>
<name>A0A4Z0Z2F5_9PEZI</name>
<dbReference type="PANTHER" id="PTHR43792:SF1">
    <property type="entry name" value="N-ACETYLTRANSFERASE DOMAIN-CONTAINING PROTEIN"/>
    <property type="match status" value="1"/>
</dbReference>
<reference evidence="2 3" key="1">
    <citation type="submission" date="2019-03" db="EMBL/GenBank/DDBJ databases">
        <title>Draft genome sequence of Xylaria hypoxylon DSM 108379, a ubiquitous saprotrophic-parasitic fungi on hardwood.</title>
        <authorList>
            <person name="Buettner E."/>
            <person name="Leonhardt S."/>
            <person name="Gebauer A.M."/>
            <person name="Liers C."/>
            <person name="Hofrichter M."/>
            <person name="Kellner H."/>
        </authorList>
    </citation>
    <scope>NUCLEOTIDE SEQUENCE [LARGE SCALE GENOMIC DNA]</scope>
    <source>
        <strain evidence="2 3">DSM 108379</strain>
    </source>
</reference>
<dbReference type="InterPro" id="IPR051531">
    <property type="entry name" value="N-acetyltransferase"/>
</dbReference>
<keyword evidence="3" id="KW-1185">Reference proteome</keyword>
<protein>
    <recommendedName>
        <fullName evidence="1">N-acetyltransferase domain-containing protein</fullName>
    </recommendedName>
</protein>
<feature type="domain" description="N-acetyltransferase" evidence="1">
    <location>
        <begin position="42"/>
        <end position="220"/>
    </location>
</feature>
<gene>
    <name evidence="2" type="ORF">E0Z10_g3070</name>
</gene>